<proteinExistence type="predicted"/>
<dbReference type="Proteomes" id="UP001158576">
    <property type="component" value="Chromosome 1"/>
</dbReference>
<dbReference type="EMBL" id="OU015566">
    <property type="protein sequence ID" value="CAG5105025.1"/>
    <property type="molecule type" value="Genomic_DNA"/>
</dbReference>
<reference evidence="1 2" key="1">
    <citation type="submission" date="2021-04" db="EMBL/GenBank/DDBJ databases">
        <authorList>
            <person name="Bliznina A."/>
        </authorList>
    </citation>
    <scope>NUCLEOTIDE SEQUENCE [LARGE SCALE GENOMIC DNA]</scope>
</reference>
<evidence type="ECO:0000313" key="2">
    <source>
        <dbReference type="Proteomes" id="UP001158576"/>
    </source>
</evidence>
<organism evidence="1 2">
    <name type="scientific">Oikopleura dioica</name>
    <name type="common">Tunicate</name>
    <dbReference type="NCBI Taxonomy" id="34765"/>
    <lineage>
        <taxon>Eukaryota</taxon>
        <taxon>Metazoa</taxon>
        <taxon>Chordata</taxon>
        <taxon>Tunicata</taxon>
        <taxon>Appendicularia</taxon>
        <taxon>Copelata</taxon>
        <taxon>Oikopleuridae</taxon>
        <taxon>Oikopleura</taxon>
    </lineage>
</organism>
<sequence length="733" mass="84670">MFANFSITKKFQVSISGKEISALIGEAETYDEAKLFCESKNAHIPTEKLEFPNNTSHDYWIEVDDKNEVRDPQLLEAMELFEKVSSHENVTVSLMTNKNCLFVIDNIQPLIWKNFDQEKLNHQRSFAQYICEKDVFDDQNRVKIINDYKVDCKLLQLNSTFLEEHQLWDYQFENKTWITENRKLYISPVLSAPFSKQIGYEFDKNLHNLTGFPWCPGQPAQPQGILWSTFEFLVVDGTSHAKCIGLMSFTAYEKITAASSKMKELAEDIFSTFPISTTVRVIVSGKETRALIGETMHIKEAKVFCEENNAHFPHEIVEFPNNIRHDYWIEVADENLVKDSRLLEALKRLKEISMHDNATVSISVAQWYESKDDTCIYLEENINSKYSSFDIRRNDHQYVCKNDVFDDENRVKIVNDYKVNCEQLKINSTFFEEFHLWNYLYENKTWIVDNRKLLGEFHNNGIISVRSRQIGYQFEEDLPNKSGFPWCQGQPDTPQGIMWSDGEFIVVHGSSKADRHHQEKVQYNEAKAICEAENATLPYSPFRVIESDHSYGSIFWVHENEESRAASEDNNRKNLSVEYVGGGVTKCAILRSDLANPNVPDAFICADEIYDELGRIIIQKNLTIGCPILKLTFSFLREQKIDNGYYGEHVIIRNLSNKKTPITSIMSGFTRADYSKKETGIKWCSGQPVELTPGRRMRELDHQIIGGYSYSTAATLCLPKNYQSLNSSFTELE</sequence>
<gene>
    <name evidence="1" type="ORF">OKIOD_LOCUS10533</name>
</gene>
<name>A0ABN7SVX0_OIKDI</name>
<accession>A0ABN7SVX0</accession>
<evidence type="ECO:0000313" key="1">
    <source>
        <dbReference type="EMBL" id="CAG5105025.1"/>
    </source>
</evidence>
<protein>
    <submittedName>
        <fullName evidence="1">Oidioi.mRNA.OKI2018_I69.chr1.g1768.t1.cds</fullName>
    </submittedName>
</protein>
<keyword evidence="2" id="KW-1185">Reference proteome</keyword>